<evidence type="ECO:0000313" key="2">
    <source>
        <dbReference type="EMBL" id="CAH1778510.1"/>
    </source>
</evidence>
<proteinExistence type="predicted"/>
<keyword evidence="3" id="KW-1185">Reference proteome</keyword>
<gene>
    <name evidence="2" type="ORF">OFUS_LOCUS5419</name>
</gene>
<name>A0A8S4NEA4_OWEFU</name>
<organism evidence="2 3">
    <name type="scientific">Owenia fusiformis</name>
    <name type="common">Polychaete worm</name>
    <dbReference type="NCBI Taxonomy" id="6347"/>
    <lineage>
        <taxon>Eukaryota</taxon>
        <taxon>Metazoa</taxon>
        <taxon>Spiralia</taxon>
        <taxon>Lophotrochozoa</taxon>
        <taxon>Annelida</taxon>
        <taxon>Polychaeta</taxon>
        <taxon>Sedentaria</taxon>
        <taxon>Canalipalpata</taxon>
        <taxon>Sabellida</taxon>
        <taxon>Oweniida</taxon>
        <taxon>Oweniidae</taxon>
        <taxon>Owenia</taxon>
    </lineage>
</organism>
<keyword evidence="1" id="KW-0472">Membrane</keyword>
<dbReference type="AlphaFoldDB" id="A0A8S4NEA4"/>
<keyword evidence="1" id="KW-1133">Transmembrane helix</keyword>
<dbReference type="Proteomes" id="UP000749559">
    <property type="component" value="Unassembled WGS sequence"/>
</dbReference>
<sequence length="114" mass="12339">MDNGPTAQKPSTSFVALKLSALFVALAIVACVIVAIKLKEKFCINSTECMKRSIHPPLLVHANQIFQLISSGFCFAYSDCQMGGSTEIVGIIIRNITIIIANFCIPSNLIYSVT</sequence>
<protein>
    <submittedName>
        <fullName evidence="2">Uncharacterized protein</fullName>
    </submittedName>
</protein>
<evidence type="ECO:0000313" key="3">
    <source>
        <dbReference type="Proteomes" id="UP000749559"/>
    </source>
</evidence>
<comment type="caution">
    <text evidence="2">The sequence shown here is derived from an EMBL/GenBank/DDBJ whole genome shotgun (WGS) entry which is preliminary data.</text>
</comment>
<reference evidence="2" key="1">
    <citation type="submission" date="2022-03" db="EMBL/GenBank/DDBJ databases">
        <authorList>
            <person name="Martin C."/>
        </authorList>
    </citation>
    <scope>NUCLEOTIDE SEQUENCE</scope>
</reference>
<accession>A0A8S4NEA4</accession>
<feature type="transmembrane region" description="Helical" evidence="1">
    <location>
        <begin position="15"/>
        <end position="36"/>
    </location>
</feature>
<keyword evidence="1" id="KW-0812">Transmembrane</keyword>
<evidence type="ECO:0000256" key="1">
    <source>
        <dbReference type="SAM" id="Phobius"/>
    </source>
</evidence>
<dbReference type="EMBL" id="CAIIXF020000003">
    <property type="protein sequence ID" value="CAH1778510.1"/>
    <property type="molecule type" value="Genomic_DNA"/>
</dbReference>